<dbReference type="EC" id="3.5.4.2" evidence="2 6"/>
<evidence type="ECO:0000259" key="7">
    <source>
        <dbReference type="Pfam" id="PF01979"/>
    </source>
</evidence>
<dbReference type="PANTHER" id="PTHR11113:SF2">
    <property type="entry name" value="ADENINE DEAMINASE"/>
    <property type="match status" value="1"/>
</dbReference>
<dbReference type="InterPro" id="IPR006680">
    <property type="entry name" value="Amidohydro-rel"/>
</dbReference>
<name>A0A6S5BYQ7_AERVE</name>
<proteinExistence type="inferred from homology"/>
<comment type="cofactor">
    <cofactor evidence="6">
        <name>Mn(2+)</name>
        <dbReference type="ChEBI" id="CHEBI:29035"/>
    </cofactor>
</comment>
<dbReference type="SUPFAM" id="SSF51338">
    <property type="entry name" value="Composite domain of metallo-dependent hydrolases"/>
    <property type="match status" value="1"/>
</dbReference>
<dbReference type="AlphaFoldDB" id="A0A6S5BYQ7"/>
<dbReference type="EMBL" id="AP022038">
    <property type="protein sequence ID" value="BBR40880.1"/>
    <property type="molecule type" value="Genomic_DNA"/>
</dbReference>
<dbReference type="InterPro" id="IPR026912">
    <property type="entry name" value="Adenine_deam_C"/>
</dbReference>
<gene>
    <name evidence="6 9" type="primary">ade</name>
    <name evidence="9" type="ORF">WP3W19E03_34050</name>
</gene>
<feature type="domain" description="Amidohydrolase-related" evidence="7">
    <location>
        <begin position="96"/>
        <end position="380"/>
    </location>
</feature>
<dbReference type="PANTHER" id="PTHR11113">
    <property type="entry name" value="N-ACETYLGLUCOSAMINE-6-PHOSPHATE DEACETYLASE"/>
    <property type="match status" value="1"/>
</dbReference>
<sequence>MHEPIPSLKWAHYSPCQAISFMCEQDASLNLRRRAVQAALGEAPFDLQLTNANLIDMVTGEIRPVDVGLVGPLIASVHPIGTFQQASETHDLAGAYLSPGLIDSHVHVESSHLTPERYADVVVAQGTTTIFWDPHELANVLGLAGVRYAIDASRNLPLRVICAAPSSVPSTPGLEMSGADFHGPEMATMLEWPEVAGIAEVMDMQGVLDGSERMTGILHAGLQRNALIEGHARGLCGHRLQAYLAAGVSSDHELTSAADALEKLRAGLTLQLRGSHPYLLPEIVAALKQLPHLSSQITLCTDDVPPDMLLEKGGMIALVKLLAELGLAVPDVLRMATLNAAIRLQRNNLGLIAAGRNADLVVFDNLTDLNPLCVYSGGQRVARHGAILKPSEPVAGCQAPRDTMQIPLRTQEDFVIRVPGLAAGRARFKTIKGARFTQWSETEVEVRDGQVIVPAGFSLISVQHRHGRHQAGTRLALLEGWGELQGAIATSYSHDSHNLVVLGRAPQEMMLAANTLIASGGGMAVVQQGKVLAHVAMPIAGMLSDLPASELAASFHALREVSGKVVEWEPPYRVFKAIEGTCLACNAGPHLTDLGLTDGLTREIVDPFICCWPHADARQAD</sequence>
<accession>A0A6S5BYQ7</accession>
<evidence type="ECO:0000256" key="2">
    <source>
        <dbReference type="ARBA" id="ARBA00012782"/>
    </source>
</evidence>
<comment type="catalytic activity">
    <reaction evidence="5 6">
        <text>adenine + H2O + H(+) = hypoxanthine + NH4(+)</text>
        <dbReference type="Rhea" id="RHEA:23688"/>
        <dbReference type="ChEBI" id="CHEBI:15377"/>
        <dbReference type="ChEBI" id="CHEBI:15378"/>
        <dbReference type="ChEBI" id="CHEBI:16708"/>
        <dbReference type="ChEBI" id="CHEBI:17368"/>
        <dbReference type="ChEBI" id="CHEBI:28938"/>
        <dbReference type="EC" id="3.5.4.2"/>
    </reaction>
</comment>
<evidence type="ECO:0000313" key="9">
    <source>
        <dbReference type="EMBL" id="BBR40880.1"/>
    </source>
</evidence>
<dbReference type="InterPro" id="IPR011059">
    <property type="entry name" value="Metal-dep_hydrolase_composite"/>
</dbReference>
<dbReference type="SUPFAM" id="SSF51556">
    <property type="entry name" value="Metallo-dependent hydrolases"/>
    <property type="match status" value="1"/>
</dbReference>
<dbReference type="Proteomes" id="UP000515442">
    <property type="component" value="Chromosome"/>
</dbReference>
<keyword evidence="3 6" id="KW-0378">Hydrolase</keyword>
<protein>
    <recommendedName>
        <fullName evidence="2 6">Adenine deaminase</fullName>
        <shortName evidence="6">Adenase</shortName>
        <shortName evidence="6">Adenine aminase</shortName>
        <ecNumber evidence="2 6">3.5.4.2</ecNumber>
    </recommendedName>
</protein>
<reference evidence="9 10" key="1">
    <citation type="submission" date="2019-12" db="EMBL/GenBank/DDBJ databases">
        <title>complete genome sequences of Aeromonas veronii str. WP3-W19-ESBL-03 isolated from wastewater treatment plant effluent.</title>
        <authorList>
            <person name="Sekizuka T."/>
            <person name="Itokawa K."/>
            <person name="Yatsu K."/>
            <person name="Inamine Y."/>
            <person name="Kuroda M."/>
        </authorList>
    </citation>
    <scope>NUCLEOTIDE SEQUENCE [LARGE SCALE GENOMIC DNA]</scope>
    <source>
        <strain evidence="9 10">WP3-W19-ESBL-03</strain>
    </source>
</reference>
<dbReference type="GO" id="GO:0006146">
    <property type="term" value="P:adenine catabolic process"/>
    <property type="evidence" value="ECO:0007669"/>
    <property type="project" value="InterPro"/>
</dbReference>
<organism evidence="9 10">
    <name type="scientific">Aeromonas veronii</name>
    <dbReference type="NCBI Taxonomy" id="654"/>
    <lineage>
        <taxon>Bacteria</taxon>
        <taxon>Pseudomonadati</taxon>
        <taxon>Pseudomonadota</taxon>
        <taxon>Gammaproteobacteria</taxon>
        <taxon>Aeromonadales</taxon>
        <taxon>Aeromonadaceae</taxon>
        <taxon>Aeromonas</taxon>
    </lineage>
</organism>
<evidence type="ECO:0000256" key="5">
    <source>
        <dbReference type="ARBA" id="ARBA00047720"/>
    </source>
</evidence>
<evidence type="ECO:0000259" key="8">
    <source>
        <dbReference type="Pfam" id="PF13382"/>
    </source>
</evidence>
<keyword evidence="4 6" id="KW-0464">Manganese</keyword>
<evidence type="ECO:0000256" key="1">
    <source>
        <dbReference type="ARBA" id="ARBA00006773"/>
    </source>
</evidence>
<dbReference type="Pfam" id="PF13382">
    <property type="entry name" value="Adenine_deam_C"/>
    <property type="match status" value="1"/>
</dbReference>
<feature type="domain" description="Adenine deaminase C-terminal" evidence="8">
    <location>
        <begin position="436"/>
        <end position="600"/>
    </location>
</feature>
<dbReference type="HAMAP" id="MF_01518">
    <property type="entry name" value="Adenine_deamin"/>
    <property type="match status" value="1"/>
</dbReference>
<dbReference type="GO" id="GO:0000034">
    <property type="term" value="F:adenine deaminase activity"/>
    <property type="evidence" value="ECO:0007669"/>
    <property type="project" value="UniProtKB-UniRule"/>
</dbReference>
<dbReference type="InterPro" id="IPR006679">
    <property type="entry name" value="Adenine_deam"/>
</dbReference>
<evidence type="ECO:0000256" key="3">
    <source>
        <dbReference type="ARBA" id="ARBA00022801"/>
    </source>
</evidence>
<dbReference type="InterPro" id="IPR032466">
    <property type="entry name" value="Metal_Hydrolase"/>
</dbReference>
<dbReference type="Gene3D" id="2.30.40.10">
    <property type="entry name" value="Urease, subunit C, domain 1"/>
    <property type="match status" value="1"/>
</dbReference>
<evidence type="ECO:0000256" key="4">
    <source>
        <dbReference type="ARBA" id="ARBA00023211"/>
    </source>
</evidence>
<comment type="similarity">
    <text evidence="1 6">Belongs to the metallo-dependent hydrolases superfamily. Adenine deaminase family.</text>
</comment>
<dbReference type="Gene3D" id="3.20.20.140">
    <property type="entry name" value="Metal-dependent hydrolases"/>
    <property type="match status" value="1"/>
</dbReference>
<dbReference type="Pfam" id="PF01979">
    <property type="entry name" value="Amidohydro_1"/>
    <property type="match status" value="1"/>
</dbReference>
<evidence type="ECO:0000256" key="6">
    <source>
        <dbReference type="HAMAP-Rule" id="MF_01518"/>
    </source>
</evidence>
<evidence type="ECO:0000313" key="10">
    <source>
        <dbReference type="Proteomes" id="UP000515442"/>
    </source>
</evidence>